<dbReference type="InterPro" id="IPR036812">
    <property type="entry name" value="NAD(P)_OxRdtase_dom_sf"/>
</dbReference>
<feature type="domain" description="NADP-dependent oxidoreductase" evidence="2">
    <location>
        <begin position="16"/>
        <end position="302"/>
    </location>
</feature>
<sequence length="316" mass="34976">MVKIIAGLMGGSVASGSKTMSGADQLRPILHMLKKHNIRELDTARVYNKGQSEEDLGIIPEAQHDFSIATKAPGFSPDSLAYQKVIDNCNASLAALKQSKIDLYYFHGPDRKTPLEASCKAIQQLHQEGKIAKFGVSNFNAQEVEEMHVICSKHGWIVPTVYQGMYNPLARTGEQTLFPTLRKLGMAFYGYSPMAGGYFSKSADQLRTPAQGSRMDQMKHFSNMFVNDVSLKLHDDLDRICREEDLTVKEATLRWLTHHSILGDEDGVIVGASSKEQMQENLQACEAGPLPKIVVDSFEAMWKGWQDAGKALPATL</sequence>
<reference evidence="3" key="1">
    <citation type="submission" date="2023-08" db="EMBL/GenBank/DDBJ databases">
        <title>Black Yeasts Isolated from many extreme environments.</title>
        <authorList>
            <person name="Coleine C."/>
            <person name="Stajich J.E."/>
            <person name="Selbmann L."/>
        </authorList>
    </citation>
    <scope>NUCLEOTIDE SEQUENCE</scope>
    <source>
        <strain evidence="3">CCFEE 5401</strain>
    </source>
</reference>
<dbReference type="GO" id="GO:0016491">
    <property type="term" value="F:oxidoreductase activity"/>
    <property type="evidence" value="ECO:0007669"/>
    <property type="project" value="UniProtKB-KW"/>
</dbReference>
<dbReference type="Proteomes" id="UP001310890">
    <property type="component" value="Unassembled WGS sequence"/>
</dbReference>
<evidence type="ECO:0000259" key="2">
    <source>
        <dbReference type="Pfam" id="PF00248"/>
    </source>
</evidence>
<dbReference type="Pfam" id="PF00248">
    <property type="entry name" value="Aldo_ket_red"/>
    <property type="match status" value="1"/>
</dbReference>
<gene>
    <name evidence="3" type="ORF">LTR62_007556</name>
</gene>
<accession>A0AAN7YNY3</accession>
<evidence type="ECO:0000256" key="1">
    <source>
        <dbReference type="ARBA" id="ARBA00023002"/>
    </source>
</evidence>
<evidence type="ECO:0000313" key="3">
    <source>
        <dbReference type="EMBL" id="KAK5109099.1"/>
    </source>
</evidence>
<dbReference type="PANTHER" id="PTHR43364">
    <property type="entry name" value="NADH-SPECIFIC METHYLGLYOXAL REDUCTASE-RELATED"/>
    <property type="match status" value="1"/>
</dbReference>
<dbReference type="EMBL" id="JAVRRL010000071">
    <property type="protein sequence ID" value="KAK5109099.1"/>
    <property type="molecule type" value="Genomic_DNA"/>
</dbReference>
<protein>
    <recommendedName>
        <fullName evidence="2">NADP-dependent oxidoreductase domain-containing protein</fullName>
    </recommendedName>
</protein>
<organism evidence="3 4">
    <name type="scientific">Meristemomyces frigidus</name>
    <dbReference type="NCBI Taxonomy" id="1508187"/>
    <lineage>
        <taxon>Eukaryota</taxon>
        <taxon>Fungi</taxon>
        <taxon>Dikarya</taxon>
        <taxon>Ascomycota</taxon>
        <taxon>Pezizomycotina</taxon>
        <taxon>Dothideomycetes</taxon>
        <taxon>Dothideomycetidae</taxon>
        <taxon>Mycosphaerellales</taxon>
        <taxon>Teratosphaeriaceae</taxon>
        <taxon>Meristemomyces</taxon>
    </lineage>
</organism>
<dbReference type="PANTHER" id="PTHR43364:SF4">
    <property type="entry name" value="NAD(P)-LINKED OXIDOREDUCTASE SUPERFAMILY PROTEIN"/>
    <property type="match status" value="1"/>
</dbReference>
<comment type="caution">
    <text evidence="3">The sequence shown here is derived from an EMBL/GenBank/DDBJ whole genome shotgun (WGS) entry which is preliminary data.</text>
</comment>
<evidence type="ECO:0000313" key="4">
    <source>
        <dbReference type="Proteomes" id="UP001310890"/>
    </source>
</evidence>
<dbReference type="InterPro" id="IPR023210">
    <property type="entry name" value="NADP_OxRdtase_dom"/>
</dbReference>
<dbReference type="InterPro" id="IPR050523">
    <property type="entry name" value="AKR_Detox_Biosynth"/>
</dbReference>
<dbReference type="CDD" id="cd19075">
    <property type="entry name" value="AKR_AKR7A1-5"/>
    <property type="match status" value="1"/>
</dbReference>
<dbReference type="AlphaFoldDB" id="A0AAN7YNY3"/>
<dbReference type="Gene3D" id="3.20.20.100">
    <property type="entry name" value="NADP-dependent oxidoreductase domain"/>
    <property type="match status" value="1"/>
</dbReference>
<name>A0AAN7YNY3_9PEZI</name>
<proteinExistence type="predicted"/>
<keyword evidence="1" id="KW-0560">Oxidoreductase</keyword>
<dbReference type="SUPFAM" id="SSF51430">
    <property type="entry name" value="NAD(P)-linked oxidoreductase"/>
    <property type="match status" value="1"/>
</dbReference>